<keyword evidence="6" id="KW-0539">Nucleus</keyword>
<dbReference type="GO" id="GO:0005681">
    <property type="term" value="C:spliceosomal complex"/>
    <property type="evidence" value="ECO:0007669"/>
    <property type="project" value="UniProtKB-KW"/>
</dbReference>
<feature type="compositionally biased region" description="Basic and acidic residues" evidence="8">
    <location>
        <begin position="94"/>
        <end position="117"/>
    </location>
</feature>
<keyword evidence="5" id="KW-0508">mRNA splicing</keyword>
<feature type="compositionally biased region" description="Acidic residues" evidence="8">
    <location>
        <begin position="618"/>
        <end position="627"/>
    </location>
</feature>
<feature type="region of interest" description="Disordered" evidence="8">
    <location>
        <begin position="305"/>
        <end position="330"/>
    </location>
</feature>
<feature type="coiled-coil region" evidence="7">
    <location>
        <begin position="462"/>
        <end position="524"/>
    </location>
</feature>
<dbReference type="Proteomes" id="UP000694886">
    <property type="component" value="Chromosome 2"/>
</dbReference>
<dbReference type="Gramene" id="Tc02v2_t004570.1">
    <property type="protein sequence ID" value="Tc02v2_p004570.1"/>
    <property type="gene ID" value="Tc02v2_g004570"/>
</dbReference>
<dbReference type="GO" id="GO:0006397">
    <property type="term" value="P:mRNA processing"/>
    <property type="evidence" value="ECO:0007669"/>
    <property type="project" value="UniProtKB-KW"/>
</dbReference>
<comment type="subcellular location">
    <subcellularLocation>
        <location evidence="1">Nucleus</location>
    </subcellularLocation>
</comment>
<dbReference type="PANTHER" id="PTHR13264">
    <property type="entry name" value="GCIP-INTERACTING PROTEIN P29"/>
    <property type="match status" value="1"/>
</dbReference>
<dbReference type="InterPro" id="IPR013260">
    <property type="entry name" value="mRNA_splic_SYF2"/>
</dbReference>
<keyword evidence="7" id="KW-0175">Coiled coil</keyword>
<feature type="region of interest" description="Disordered" evidence="8">
    <location>
        <begin position="802"/>
        <end position="826"/>
    </location>
</feature>
<dbReference type="PANTHER" id="PTHR13264:SF5">
    <property type="entry name" value="PRE-MRNA-SPLICING FACTOR SYF2"/>
    <property type="match status" value="1"/>
</dbReference>
<reference evidence="10" key="2">
    <citation type="submission" date="2025-08" db="UniProtKB">
        <authorList>
            <consortium name="RefSeq"/>
        </authorList>
    </citation>
    <scope>IDENTIFICATION</scope>
</reference>
<organism evidence="9 10">
    <name type="scientific">Theobroma cacao</name>
    <name type="common">Cacao</name>
    <name type="synonym">Cocoa</name>
    <dbReference type="NCBI Taxonomy" id="3641"/>
    <lineage>
        <taxon>Eukaryota</taxon>
        <taxon>Viridiplantae</taxon>
        <taxon>Streptophyta</taxon>
        <taxon>Embryophyta</taxon>
        <taxon>Tracheophyta</taxon>
        <taxon>Spermatophyta</taxon>
        <taxon>Magnoliopsida</taxon>
        <taxon>eudicotyledons</taxon>
        <taxon>Gunneridae</taxon>
        <taxon>Pentapetalae</taxon>
        <taxon>rosids</taxon>
        <taxon>malvids</taxon>
        <taxon>Malvales</taxon>
        <taxon>Malvaceae</taxon>
        <taxon>Byttnerioideae</taxon>
        <taxon>Theobroma</taxon>
    </lineage>
</organism>
<keyword evidence="3" id="KW-0507">mRNA processing</keyword>
<evidence type="ECO:0000256" key="5">
    <source>
        <dbReference type="ARBA" id="ARBA00023187"/>
    </source>
</evidence>
<evidence type="ECO:0000256" key="1">
    <source>
        <dbReference type="ARBA" id="ARBA00004123"/>
    </source>
</evidence>
<dbReference type="Pfam" id="PF05278">
    <property type="entry name" value="PEARLI-4"/>
    <property type="match status" value="1"/>
</dbReference>
<evidence type="ECO:0000256" key="7">
    <source>
        <dbReference type="SAM" id="Coils"/>
    </source>
</evidence>
<feature type="compositionally biased region" description="Basic and acidic residues" evidence="8">
    <location>
        <begin position="814"/>
        <end position="826"/>
    </location>
</feature>
<proteinExistence type="inferred from homology"/>
<dbReference type="RefSeq" id="XP_007041799.2">
    <property type="nucleotide sequence ID" value="XM_007041737.2"/>
</dbReference>
<feature type="compositionally biased region" description="Polar residues" evidence="8">
    <location>
        <begin position="310"/>
        <end position="320"/>
    </location>
</feature>
<feature type="compositionally biased region" description="Basic and acidic residues" evidence="8">
    <location>
        <begin position="585"/>
        <end position="617"/>
    </location>
</feature>
<reference evidence="9" key="1">
    <citation type="journal article" date="1997" name="Nucleic Acids Res.">
        <title>tRNAscan-SE: a program for improved detection of transfer RNA genes in genomic sequence.</title>
        <authorList>
            <person name="Lowe T.M."/>
            <person name="Eddy S.R."/>
        </authorList>
    </citation>
    <scope>NUCLEOTIDE SEQUENCE [LARGE SCALE GENOMIC DNA]</scope>
    <source>
        <strain evidence="9">r\B97-61/B2</strain>
    </source>
</reference>
<dbReference type="GeneID" id="18607528"/>
<feature type="region of interest" description="Disordered" evidence="8">
    <location>
        <begin position="191"/>
        <end position="278"/>
    </location>
</feature>
<comment type="similarity">
    <text evidence="2">Belongs to the SYF2 family.</text>
</comment>
<feature type="region of interest" description="Disordered" evidence="8">
    <location>
        <begin position="92"/>
        <end position="117"/>
    </location>
</feature>
<protein>
    <submittedName>
        <fullName evidence="10">Uncharacterized protein LOC18607528</fullName>
    </submittedName>
</protein>
<accession>A0AB32VEC8</accession>
<evidence type="ECO:0000256" key="8">
    <source>
        <dbReference type="SAM" id="MobiDB-lite"/>
    </source>
</evidence>
<dbReference type="GO" id="GO:0008380">
    <property type="term" value="P:RNA splicing"/>
    <property type="evidence" value="ECO:0007669"/>
    <property type="project" value="UniProtKB-KW"/>
</dbReference>
<dbReference type="AlphaFoldDB" id="A0AB32VEC8"/>
<evidence type="ECO:0000256" key="4">
    <source>
        <dbReference type="ARBA" id="ARBA00022728"/>
    </source>
</evidence>
<keyword evidence="4" id="KW-0747">Spliceosome</keyword>
<dbReference type="KEGG" id="tcc:18607528"/>
<feature type="region of interest" description="Disordered" evidence="8">
    <location>
        <begin position="585"/>
        <end position="640"/>
    </location>
</feature>
<dbReference type="Pfam" id="PF08231">
    <property type="entry name" value="SYF2"/>
    <property type="match status" value="1"/>
</dbReference>
<gene>
    <name evidence="10" type="primary">LOC18607528</name>
</gene>
<evidence type="ECO:0000313" key="10">
    <source>
        <dbReference type="RefSeq" id="XP_007041799.2"/>
    </source>
</evidence>
<dbReference type="InterPro" id="IPR007942">
    <property type="entry name" value="PLipase-like"/>
</dbReference>
<evidence type="ECO:0000256" key="2">
    <source>
        <dbReference type="ARBA" id="ARBA00010028"/>
    </source>
</evidence>
<evidence type="ECO:0000256" key="6">
    <source>
        <dbReference type="ARBA" id="ARBA00023242"/>
    </source>
</evidence>
<evidence type="ECO:0000313" key="9">
    <source>
        <dbReference type="Proteomes" id="UP000694886"/>
    </source>
</evidence>
<evidence type="ECO:0000256" key="3">
    <source>
        <dbReference type="ARBA" id="ARBA00022664"/>
    </source>
</evidence>
<sequence length="857" mass="97565">MDENGRVHPGCANAANPYHECGVYCLEKIAEGKGRKEKDKKKLDNHNGLKEVVRNKRNDDVGRMRSNCPKASNPYHECNEFCTQRTSKTNIQGVRKESDNRNGIKQGELSKKKDGEGKVLPNCTKVSNPYHECDENCFKRKDSDIRNGIKQGELSKKKDVERTVNPTCPKASNLYHECDENCFKRNTDADTQGLRKESGSKILDASRSFGRKKKGSDSQSKSPRALETTPGIGAVYPGEPKSPRSHFSRKKMEAENGESFSSSEQHSEGIYSRDQSFDKGQIQYSQSVPMSGKIMSPADTPTKFKEAEKVQNSPKASSDANNEDGSEDATISNFSFSGIVRALQESDEEEEVESVISDSCVSVGKYHVKASISSILQSIFDKYGDIAANCQLESASMRAYYLECLCAVVQELHSTPFKQLTKSKVKEMFAVLKDVESAHIDVTWLRALLNEISEAMELVSQRQTFEAKKAKCDQTIESARKELESKIEDLAQKEKEAAAAREQVAETKARLDEIEHECSQLDKTISSIVSIMEKFQGKSLANELLKLEINMEEERRVHPDCINASNPYHECVEYCFRKIAEAKARRDKEESETVKPERGQPAERAAFQEKDVEHGASEPEENSDDDNDRPVEENIEGDITKLTGRQKKLFELRLKMNEARKANQTAMVAEKKRMEAPPESRGISKQKWLEERKKKIGKLLDANGLDMQKAYMLDTQESAEAKYKKWEKDPAPFGWDVFNQKTLYNAYKKRTKNVDVDLEEYNRMKEGDPEFYREASSLQYGKAPKISEDKIDKMVKELKDREEKRKSFSRRRKFHEEKDIDSINDRNEHFNKKIERAFGKYTLEIKNNLERGTALPD</sequence>
<name>A0AB32VEC8_THECC</name>